<keyword evidence="2" id="KW-0732">Signal</keyword>
<protein>
    <recommendedName>
        <fullName evidence="3">Inverse autotransporter beta-domain domain-containing protein</fullName>
    </recommendedName>
</protein>
<evidence type="ECO:0000313" key="4">
    <source>
        <dbReference type="EMBL" id="TLD68758.1"/>
    </source>
</evidence>
<evidence type="ECO:0000313" key="5">
    <source>
        <dbReference type="Proteomes" id="UP000306196"/>
    </source>
</evidence>
<evidence type="ECO:0000256" key="2">
    <source>
        <dbReference type="SAM" id="SignalP"/>
    </source>
</evidence>
<dbReference type="Pfam" id="PF11924">
    <property type="entry name" value="IAT_beta"/>
    <property type="match status" value="1"/>
</dbReference>
<accession>A0A5R8K8X1</accession>
<sequence length="1100" mass="114535">MNLTKPLFFHRCVAALSAAAMLSVTGPVGAGSVAKAPLTDPVNEYHPMYFGTFNTGVKTSDVYTEGNISFVVPIWSSIGMDGTLGGGTVFLSPYVSLGEQGELATSLGLGWRYLFNDQPIGALKSNDRAGFLTEGFYVGANVFVDNLRTQFDNDFWQLGIGAEIGSRYLELRGNYYLPFSSGQKLAERTSSTEKFTSQSRSSSTRMEQDAAPLGDPFATGNTIQQDAYLTSTAVTSTRTTTTKTTVKTITSLFEEGMEGWDIEAAMLVPGVDQYLDVSLIAGYYSFDNQPFGPQRGGSGNTEGWKFGIEVRPVPALVLTATWYDDEGLTGSDWVAGVGLQIPLGKDWKDAFKSRRRHLAERLAEPVARQNAAIKTSRSVDVDQEVSQTSSTRTAVVRRVVSEGEGRITIKEDIIFVNNGGDVGNGIQEASPPNGDGTAENPFFDIQSGADLAATNSAVDQKIWTVYTQGDGAHGGGKYDDHVTISSSIKFTSSLIPIVSPIGGSFGTGDTPTVSGGFAANAADFISASTTPSVEIHGYEIMDGYDSSLTTSVNIPGGFSAADGDGIHLNNINQVAITTNNIHDIVIGNGAYLGGNLPGGHQILVADNVFNQTGGTGLELDFFGADVNANIINNSANSNATGIDIDLQNGNFTVVIDDNITNLNGGDGLVYYQDGTGDFVGSITNNAANLNGRFGLNIELDSGDFAGVIASNIVQRNVNDGIYLEIDAGDLTGSIIGNTSAQNLENGIQTYISGLYQGYTADNNSSGNNGHGIFIEQRGNGNFGGSIINNTAIGNDLSGIQMESRQGDFTGLVANNTVEDNNDGIFLRLTDGNINGSITGNMAMNNRVGLNIATAVGDFNGTISDNTVNESGGIGINLALFDGDFGAGGRITNNTANGNDTFGINVSLFAGDFAGIISGNTAGASLANSQLYGIYITSVGTGDFSGAISDNITNRNLIGGTTLLLQNGNFSGSIIGNTSNENEGSGINLNVIVGNSTGTVSSNTTNLNTEIGLSVNLGTGNLSGSITSNTANNNADSGVRLSVNGTFSGDFSGNSAMDNTNFGFDTGAVAVDPGAITSPNTATGNGINFGNLVFPQAIAQP</sequence>
<dbReference type="InterPro" id="IPR012334">
    <property type="entry name" value="Pectin_lyas_fold"/>
</dbReference>
<feature type="domain" description="Inverse autotransporter beta-domain" evidence="3">
    <location>
        <begin position="134"/>
        <end position="370"/>
    </location>
</feature>
<dbReference type="OrthoDB" id="245699at2"/>
<feature type="compositionally biased region" description="Polar residues" evidence="1">
    <location>
        <begin position="192"/>
        <end position="205"/>
    </location>
</feature>
<dbReference type="Gene3D" id="2.160.20.10">
    <property type="entry name" value="Single-stranded right-handed beta-helix, Pectin lyase-like"/>
    <property type="match status" value="2"/>
</dbReference>
<dbReference type="InterPro" id="IPR038177">
    <property type="entry name" value="IAT_beta_sf"/>
</dbReference>
<dbReference type="Gene3D" id="2.40.160.160">
    <property type="entry name" value="Inverse autotransporter, beta-domain"/>
    <property type="match status" value="1"/>
</dbReference>
<feature type="signal peptide" evidence="2">
    <location>
        <begin position="1"/>
        <end position="30"/>
    </location>
</feature>
<keyword evidence="5" id="KW-1185">Reference proteome</keyword>
<dbReference type="Proteomes" id="UP000306196">
    <property type="component" value="Unassembled WGS sequence"/>
</dbReference>
<dbReference type="InterPro" id="IPR024519">
    <property type="entry name" value="IAT_beta"/>
</dbReference>
<proteinExistence type="predicted"/>
<comment type="caution">
    <text evidence="4">The sequence shown here is derived from an EMBL/GenBank/DDBJ whole genome shotgun (WGS) entry which is preliminary data.</text>
</comment>
<evidence type="ECO:0000259" key="3">
    <source>
        <dbReference type="Pfam" id="PF11924"/>
    </source>
</evidence>
<feature type="chain" id="PRO_5024408318" description="Inverse autotransporter beta-domain domain-containing protein" evidence="2">
    <location>
        <begin position="31"/>
        <end position="1100"/>
    </location>
</feature>
<dbReference type="EMBL" id="VAUV01000019">
    <property type="protein sequence ID" value="TLD68758.1"/>
    <property type="molecule type" value="Genomic_DNA"/>
</dbReference>
<evidence type="ECO:0000256" key="1">
    <source>
        <dbReference type="SAM" id="MobiDB-lite"/>
    </source>
</evidence>
<dbReference type="AlphaFoldDB" id="A0A5R8K8X1"/>
<dbReference type="SMART" id="SM00710">
    <property type="entry name" value="PbH1"/>
    <property type="match status" value="12"/>
</dbReference>
<name>A0A5R8K8X1_9BACT</name>
<dbReference type="RefSeq" id="WP_138088218.1">
    <property type="nucleotide sequence ID" value="NZ_VAUV01000019.1"/>
</dbReference>
<gene>
    <name evidence="4" type="ORF">FEM03_20710</name>
</gene>
<dbReference type="InterPro" id="IPR006626">
    <property type="entry name" value="PbH1"/>
</dbReference>
<organism evidence="4 5">
    <name type="scientific">Phragmitibacter flavus</name>
    <dbReference type="NCBI Taxonomy" id="2576071"/>
    <lineage>
        <taxon>Bacteria</taxon>
        <taxon>Pseudomonadati</taxon>
        <taxon>Verrucomicrobiota</taxon>
        <taxon>Verrucomicrobiia</taxon>
        <taxon>Verrucomicrobiales</taxon>
        <taxon>Verrucomicrobiaceae</taxon>
        <taxon>Phragmitibacter</taxon>
    </lineage>
</organism>
<reference evidence="4 5" key="1">
    <citation type="submission" date="2019-05" db="EMBL/GenBank/DDBJ databases">
        <title>Verrucobacter flavum gen. nov., sp. nov. a new member of the family Verrucomicrobiaceae.</title>
        <authorList>
            <person name="Szuroczki S."/>
            <person name="Abbaszade G."/>
            <person name="Szabo A."/>
            <person name="Felfoldi T."/>
            <person name="Schumann P."/>
            <person name="Boka K."/>
            <person name="Keki Z."/>
            <person name="Toumi M."/>
            <person name="Toth E."/>
        </authorList>
    </citation>
    <scope>NUCLEOTIDE SEQUENCE [LARGE SCALE GENOMIC DNA]</scope>
    <source>
        <strain evidence="4 5">MG-N-17</strain>
    </source>
</reference>
<feature type="region of interest" description="Disordered" evidence="1">
    <location>
        <begin position="188"/>
        <end position="217"/>
    </location>
</feature>